<protein>
    <submittedName>
        <fullName evidence="3">DUF3099 domain-containing protein</fullName>
    </submittedName>
</protein>
<feature type="transmembrane region" description="Helical" evidence="2">
    <location>
        <begin position="108"/>
        <end position="129"/>
    </location>
</feature>
<dbReference type="Proteomes" id="UP001049518">
    <property type="component" value="Chromosome"/>
</dbReference>
<feature type="compositionally biased region" description="Basic and acidic residues" evidence="1">
    <location>
        <begin position="136"/>
        <end position="145"/>
    </location>
</feature>
<keyword evidence="2" id="KW-0472">Membrane</keyword>
<dbReference type="InterPro" id="IPR021449">
    <property type="entry name" value="DUF3099"/>
</dbReference>
<evidence type="ECO:0000256" key="2">
    <source>
        <dbReference type="SAM" id="Phobius"/>
    </source>
</evidence>
<keyword evidence="2" id="KW-0812">Transmembrane</keyword>
<name>A0ABX8QSZ9_9ACTN</name>
<dbReference type="Pfam" id="PF11298">
    <property type="entry name" value="DUF3099"/>
    <property type="match status" value="1"/>
</dbReference>
<organism evidence="3 4">
    <name type="scientific">Actinomadura graeca</name>
    <dbReference type="NCBI Taxonomy" id="2750812"/>
    <lineage>
        <taxon>Bacteria</taxon>
        <taxon>Bacillati</taxon>
        <taxon>Actinomycetota</taxon>
        <taxon>Actinomycetes</taxon>
        <taxon>Streptosporangiales</taxon>
        <taxon>Thermomonosporaceae</taxon>
        <taxon>Actinomadura</taxon>
    </lineage>
</organism>
<sequence>MPLRTAASTDSGEVPTISVTRYVRSVIPFLPKSWRPAVACRTPWAYRGNVKVNHRRRSETEIYTVTDAPRPMSEDIGYRQRRYLVSMGIRTVCFVGAVLAAMAGAPLWLVGLLVAGALFLPYISVIFANGGREPTPRARFEEPAGHHGRTAQNPVSGQRPEIGS</sequence>
<evidence type="ECO:0000313" key="3">
    <source>
        <dbReference type="EMBL" id="QXJ19928.1"/>
    </source>
</evidence>
<evidence type="ECO:0000313" key="4">
    <source>
        <dbReference type="Proteomes" id="UP001049518"/>
    </source>
</evidence>
<accession>A0ABX8QSZ9</accession>
<gene>
    <name evidence="3" type="ORF">AGRA3207_000541</name>
</gene>
<proteinExistence type="predicted"/>
<reference evidence="3" key="1">
    <citation type="submission" date="2020-07" db="EMBL/GenBank/DDBJ databases">
        <authorList>
            <person name="Tarantini F.S."/>
            <person name="Hong K.W."/>
            <person name="Chan K.G."/>
        </authorList>
    </citation>
    <scope>NUCLEOTIDE SEQUENCE</scope>
    <source>
        <strain evidence="3">32-07</strain>
    </source>
</reference>
<feature type="transmembrane region" description="Helical" evidence="2">
    <location>
        <begin position="83"/>
        <end position="102"/>
    </location>
</feature>
<keyword evidence="2" id="KW-1133">Transmembrane helix</keyword>
<feature type="region of interest" description="Disordered" evidence="1">
    <location>
        <begin position="136"/>
        <end position="164"/>
    </location>
</feature>
<evidence type="ECO:0000256" key="1">
    <source>
        <dbReference type="SAM" id="MobiDB-lite"/>
    </source>
</evidence>
<keyword evidence="4" id="KW-1185">Reference proteome</keyword>
<dbReference type="EMBL" id="CP059572">
    <property type="protein sequence ID" value="QXJ19928.1"/>
    <property type="molecule type" value="Genomic_DNA"/>
</dbReference>